<dbReference type="SUPFAM" id="SSF56024">
    <property type="entry name" value="Phospholipase D/nuclease"/>
    <property type="match status" value="2"/>
</dbReference>
<evidence type="ECO:0000313" key="12">
    <source>
        <dbReference type="EMBL" id="KZT68593.1"/>
    </source>
</evidence>
<dbReference type="Pfam" id="PF06087">
    <property type="entry name" value="Tyr-DNA_phospho"/>
    <property type="match status" value="1"/>
</dbReference>
<evidence type="ECO:0000256" key="1">
    <source>
        <dbReference type="ARBA" id="ARBA00004123"/>
    </source>
</evidence>
<proteinExistence type="inferred from homology"/>
<keyword evidence="13" id="KW-1185">Reference proteome</keyword>
<dbReference type="CDD" id="cd09122">
    <property type="entry name" value="PLDc_Tdp1_1"/>
    <property type="match status" value="1"/>
</dbReference>
<feature type="region of interest" description="Disordered" evidence="11">
    <location>
        <begin position="542"/>
        <end position="565"/>
    </location>
</feature>
<feature type="compositionally biased region" description="Acidic residues" evidence="11">
    <location>
        <begin position="34"/>
        <end position="49"/>
    </location>
</feature>
<evidence type="ECO:0000256" key="3">
    <source>
        <dbReference type="ARBA" id="ARBA00022722"/>
    </source>
</evidence>
<feature type="compositionally biased region" description="Acidic residues" evidence="11">
    <location>
        <begin position="549"/>
        <end position="558"/>
    </location>
</feature>
<evidence type="ECO:0000256" key="4">
    <source>
        <dbReference type="ARBA" id="ARBA00022763"/>
    </source>
</evidence>
<name>A0A165PT47_9APHY</name>
<dbReference type="GO" id="GO:0003690">
    <property type="term" value="F:double-stranded DNA binding"/>
    <property type="evidence" value="ECO:0007669"/>
    <property type="project" value="TreeGrafter"/>
</dbReference>
<protein>
    <submittedName>
        <fullName evidence="12">Phospholipase D/nuclease</fullName>
    </submittedName>
</protein>
<accession>A0A165PT47</accession>
<organism evidence="12 13">
    <name type="scientific">Daedalea quercina L-15889</name>
    <dbReference type="NCBI Taxonomy" id="1314783"/>
    <lineage>
        <taxon>Eukaryota</taxon>
        <taxon>Fungi</taxon>
        <taxon>Dikarya</taxon>
        <taxon>Basidiomycota</taxon>
        <taxon>Agaricomycotina</taxon>
        <taxon>Agaricomycetes</taxon>
        <taxon>Polyporales</taxon>
        <taxon>Fomitopsis</taxon>
    </lineage>
</organism>
<sequence length="646" mass="72431">MDDPYDEELEKAIAMSLQDQAPAAPRSSTRADSDVIEISDDEDVTETNEEERRFQAELQQAIQASKREEARRAALRPAVQMPATSKLPDSPAPATKFLSERAKLEQERLARQKRLRPDLDLDGGSGADSDSHRSKRQCISSSPAETPRADVHASSSVTTTSSTASTSTARATAPGASAAARSSAERWFWNGEMRQIANMHVDRALDIMPTFRLSEILAPRDDIEFAIVSAYVYNFPWLYSMINPRTPVVAVAQDPQGEETIKTILPNWVKTTPFLRNGMGCMHMKFMMLFYKTGRLRIVITTANMIEYDWRDIENTAWVQDVGKRASPIAHDPKADDFAAAFIRVLRALNVGPALISHLNNDHQNLPLQRLEHIRTHWDFSKVKAKLIPSVAGKHEGWPKNTQVILTGHTSLMKALRDSGLAADKGKEVVLECQGSSIGTYSTQWMNEFHCSARGESAQTWLDVSKARRAKLPYPPIKILFPTLQYVRSSVLGEQGGGTMFCRRHQWEAAKFPRDLFHQSRSKRGRVLMHSKMILGIIRKGEIGGQSDSETEPDDNEPTETRQNKPVGWLYMGSHNFTPSAWGTLSGSAFNPTLNITNYELGILLPLFNEEEANRLTCWERPPRKYVLGKDEPWIQSESPAFAEDV</sequence>
<dbReference type="GO" id="GO:0004527">
    <property type="term" value="F:exonuclease activity"/>
    <property type="evidence" value="ECO:0007669"/>
    <property type="project" value="UniProtKB-KW"/>
</dbReference>
<dbReference type="PANTHER" id="PTHR12415">
    <property type="entry name" value="TYROSYL-DNA PHOSPHODIESTERASE 1"/>
    <property type="match status" value="1"/>
</dbReference>
<evidence type="ECO:0000256" key="6">
    <source>
        <dbReference type="ARBA" id="ARBA00022839"/>
    </source>
</evidence>
<keyword evidence="6" id="KW-0269">Exonuclease</keyword>
<dbReference type="PROSITE" id="PS50330">
    <property type="entry name" value="UIM"/>
    <property type="match status" value="2"/>
</dbReference>
<dbReference type="STRING" id="1314783.A0A165PT47"/>
<feature type="active site" description="Proton donor/acceptor" evidence="9">
    <location>
        <position position="530"/>
    </location>
</feature>
<evidence type="ECO:0000313" key="13">
    <source>
        <dbReference type="Proteomes" id="UP000076727"/>
    </source>
</evidence>
<feature type="compositionally biased region" description="Basic and acidic residues" evidence="11">
    <location>
        <begin position="107"/>
        <end position="119"/>
    </location>
</feature>
<feature type="region of interest" description="Disordered" evidence="11">
    <location>
        <begin position="16"/>
        <end position="94"/>
    </location>
</feature>
<keyword evidence="7" id="KW-0234">DNA repair</keyword>
<reference evidence="12 13" key="1">
    <citation type="journal article" date="2016" name="Mol. Biol. Evol.">
        <title>Comparative Genomics of Early-Diverging Mushroom-Forming Fungi Provides Insights into the Origins of Lignocellulose Decay Capabilities.</title>
        <authorList>
            <person name="Nagy L.G."/>
            <person name="Riley R."/>
            <person name="Tritt A."/>
            <person name="Adam C."/>
            <person name="Daum C."/>
            <person name="Floudas D."/>
            <person name="Sun H."/>
            <person name="Yadav J.S."/>
            <person name="Pangilinan J."/>
            <person name="Larsson K.H."/>
            <person name="Matsuura K."/>
            <person name="Barry K."/>
            <person name="Labutti K."/>
            <person name="Kuo R."/>
            <person name="Ohm R.A."/>
            <person name="Bhattacharya S.S."/>
            <person name="Shirouzu T."/>
            <person name="Yoshinaga Y."/>
            <person name="Martin F.M."/>
            <person name="Grigoriev I.V."/>
            <person name="Hibbett D.S."/>
        </authorList>
    </citation>
    <scope>NUCLEOTIDE SEQUENCE [LARGE SCALE GENOMIC DNA]</scope>
    <source>
        <strain evidence="12 13">L-15889</strain>
    </source>
</reference>
<dbReference type="GO" id="GO:0003697">
    <property type="term" value="F:single-stranded DNA binding"/>
    <property type="evidence" value="ECO:0007669"/>
    <property type="project" value="TreeGrafter"/>
</dbReference>
<keyword evidence="5" id="KW-0378">Hydrolase</keyword>
<evidence type="ECO:0000256" key="11">
    <source>
        <dbReference type="SAM" id="MobiDB-lite"/>
    </source>
</evidence>
<evidence type="ECO:0000256" key="9">
    <source>
        <dbReference type="PIRSR" id="PIRSR610347-1"/>
    </source>
</evidence>
<evidence type="ECO:0000256" key="2">
    <source>
        <dbReference type="ARBA" id="ARBA00010205"/>
    </source>
</evidence>
<dbReference type="Proteomes" id="UP000076727">
    <property type="component" value="Unassembled WGS sequence"/>
</dbReference>
<evidence type="ECO:0000256" key="7">
    <source>
        <dbReference type="ARBA" id="ARBA00023204"/>
    </source>
</evidence>
<feature type="binding site" evidence="10">
    <location>
        <position position="532"/>
    </location>
    <ligand>
        <name>substrate</name>
    </ligand>
</feature>
<dbReference type="OrthoDB" id="47785at2759"/>
<evidence type="ECO:0000256" key="10">
    <source>
        <dbReference type="PIRSR" id="PIRSR610347-2"/>
    </source>
</evidence>
<evidence type="ECO:0000256" key="5">
    <source>
        <dbReference type="ARBA" id="ARBA00022801"/>
    </source>
</evidence>
<dbReference type="GO" id="GO:0006281">
    <property type="term" value="P:DNA repair"/>
    <property type="evidence" value="ECO:0007669"/>
    <property type="project" value="UniProtKB-KW"/>
</dbReference>
<dbReference type="EMBL" id="KV429065">
    <property type="protein sequence ID" value="KZT68593.1"/>
    <property type="molecule type" value="Genomic_DNA"/>
</dbReference>
<dbReference type="PANTHER" id="PTHR12415:SF0">
    <property type="entry name" value="TYROSYL-DNA PHOSPHODIESTERASE 1"/>
    <property type="match status" value="1"/>
</dbReference>
<dbReference type="GO" id="GO:0017005">
    <property type="term" value="F:3'-tyrosyl-DNA phosphodiesterase activity"/>
    <property type="evidence" value="ECO:0007669"/>
    <property type="project" value="TreeGrafter"/>
</dbReference>
<evidence type="ECO:0000256" key="8">
    <source>
        <dbReference type="ARBA" id="ARBA00023242"/>
    </source>
</evidence>
<feature type="active site" description="Nucleophile" evidence="9">
    <location>
        <position position="283"/>
    </location>
</feature>
<gene>
    <name evidence="12" type="ORF">DAEQUDRAFT_692263</name>
</gene>
<feature type="compositionally biased region" description="Low complexity" evidence="11">
    <location>
        <begin position="153"/>
        <end position="178"/>
    </location>
</feature>
<keyword evidence="8" id="KW-0539">Nucleus</keyword>
<dbReference type="Gene3D" id="6.10.140.100">
    <property type="match status" value="1"/>
</dbReference>
<dbReference type="InterPro" id="IPR003903">
    <property type="entry name" value="UIM_dom"/>
</dbReference>
<comment type="similarity">
    <text evidence="2">Belongs to the tyrosyl-DNA phosphodiesterase family.</text>
</comment>
<dbReference type="CDD" id="cd09123">
    <property type="entry name" value="PLDc_Tdp1_2"/>
    <property type="match status" value="1"/>
</dbReference>
<feature type="region of interest" description="Disordered" evidence="11">
    <location>
        <begin position="107"/>
        <end position="178"/>
    </location>
</feature>
<feature type="binding site" evidence="10">
    <location>
        <position position="285"/>
    </location>
    <ligand>
        <name>substrate</name>
    </ligand>
</feature>
<keyword evidence="4" id="KW-0227">DNA damage</keyword>
<dbReference type="Gene3D" id="3.30.870.10">
    <property type="entry name" value="Endonuclease Chain A"/>
    <property type="match status" value="2"/>
</dbReference>
<comment type="subcellular location">
    <subcellularLocation>
        <location evidence="1">Nucleus</location>
    </subcellularLocation>
</comment>
<dbReference type="AlphaFoldDB" id="A0A165PT47"/>
<keyword evidence="3" id="KW-0540">Nuclease</keyword>
<dbReference type="InterPro" id="IPR010347">
    <property type="entry name" value="Tdp1"/>
</dbReference>
<dbReference type="GO" id="GO:0005634">
    <property type="term" value="C:nucleus"/>
    <property type="evidence" value="ECO:0007669"/>
    <property type="project" value="UniProtKB-SubCell"/>
</dbReference>
<dbReference type="SMART" id="SM00726">
    <property type="entry name" value="UIM"/>
    <property type="match status" value="2"/>
</dbReference>